<keyword evidence="2" id="KW-1133">Transmembrane helix</keyword>
<accession>A0A5N6GEB1</accession>
<evidence type="ECO:0000313" key="4">
    <source>
        <dbReference type="EMBL" id="KAF5861054.1"/>
    </source>
</evidence>
<keyword evidence="2" id="KW-0812">Transmembrane</keyword>
<dbReference type="EMBL" id="SPNV01000110">
    <property type="protein sequence ID" value="KAF5861054.1"/>
    <property type="molecule type" value="Genomic_DNA"/>
</dbReference>
<keyword evidence="5" id="KW-1185">Reference proteome</keyword>
<dbReference type="Proteomes" id="UP000326877">
    <property type="component" value="Unassembled WGS sequence"/>
</dbReference>
<gene>
    <name evidence="3" type="ORF">BDV23DRAFT_151224</name>
    <name evidence="4" type="ORF">ETB97_000743</name>
</gene>
<dbReference type="EMBL" id="ML735237">
    <property type="protein sequence ID" value="KAE8392433.1"/>
    <property type="molecule type" value="Genomic_DNA"/>
</dbReference>
<evidence type="ECO:0000313" key="3">
    <source>
        <dbReference type="EMBL" id="KAE8392433.1"/>
    </source>
</evidence>
<dbReference type="OMA" id="YSPFYRH"/>
<accession>A0A8H6A4U8</accession>
<reference evidence="3" key="2">
    <citation type="submission" date="2019-04" db="EMBL/GenBank/DDBJ databases">
        <title>Friends and foes A comparative genomics studyof 23 Aspergillus species from section Flavi.</title>
        <authorList>
            <consortium name="DOE Joint Genome Institute"/>
            <person name="Kjaerbolling I."/>
            <person name="Vesth T."/>
            <person name="Frisvad J.C."/>
            <person name="Nybo J.L."/>
            <person name="Theobald S."/>
            <person name="Kildgaard S."/>
            <person name="Isbrandt T."/>
            <person name="Kuo A."/>
            <person name="Sato A."/>
            <person name="Lyhne E.K."/>
            <person name="Kogle M.E."/>
            <person name="Wiebenga A."/>
            <person name="Kun R.S."/>
            <person name="Lubbers R.J."/>
            <person name="Makela M.R."/>
            <person name="Barry K."/>
            <person name="Chovatia M."/>
            <person name="Clum A."/>
            <person name="Daum C."/>
            <person name="Haridas S."/>
            <person name="He G."/>
            <person name="LaButti K."/>
            <person name="Lipzen A."/>
            <person name="Mondo S."/>
            <person name="Riley R."/>
            <person name="Salamov A."/>
            <person name="Simmons B.A."/>
            <person name="Magnuson J.K."/>
            <person name="Henrissat B."/>
            <person name="Mortensen U.H."/>
            <person name="Larsen T.O."/>
            <person name="Devries R.P."/>
            <person name="Grigoriev I.V."/>
            <person name="Machida M."/>
            <person name="Baker S.E."/>
            <person name="Andersen M.R."/>
        </authorList>
    </citation>
    <scope>NUCLEOTIDE SEQUENCE [LARGE SCALE GENOMIC DNA]</scope>
    <source>
        <strain evidence="3">IBT 14317</strain>
    </source>
</reference>
<evidence type="ECO:0000313" key="5">
    <source>
        <dbReference type="Proteomes" id="UP000541154"/>
    </source>
</evidence>
<keyword evidence="2" id="KW-0472">Membrane</keyword>
<name>A0A5N6GEB1_PETAA</name>
<sequence length="166" mass="17667">MAPSALASLSTQLPWKDEKRTGSSRGLNGAPEAESLVASPGPVAQDYDPTVGAKPYSPFYRHATPSIAAMERLNAPNKSPNIRTSDLESGWRPSDDSANRRSSKLWANKKRHCDWLRGMTRGQRIAVKAAIAILTLGTMVGIALGITSAVGGGVWKSDHQQGTIGS</sequence>
<dbReference type="Proteomes" id="UP000541154">
    <property type="component" value="Unassembled WGS sequence"/>
</dbReference>
<evidence type="ECO:0000256" key="2">
    <source>
        <dbReference type="SAM" id="Phobius"/>
    </source>
</evidence>
<reference evidence="4 5" key="1">
    <citation type="submission" date="2019-04" db="EMBL/GenBank/DDBJ databases">
        <title>Aspergillus burnettii sp. nov., novel species from soil in southeast Queensland.</title>
        <authorList>
            <person name="Gilchrist C.L.M."/>
            <person name="Pitt J.I."/>
            <person name="Lange L."/>
            <person name="Lacey H.J."/>
            <person name="Vuong D."/>
            <person name="Midgley D.J."/>
            <person name="Greenfield P."/>
            <person name="Bradbury M."/>
            <person name="Lacey E."/>
            <person name="Busk P.K."/>
            <person name="Pilgaard B."/>
            <person name="Chooi Y.H."/>
            <person name="Piggott A.M."/>
        </authorList>
    </citation>
    <scope>NUCLEOTIDE SEQUENCE [LARGE SCALE GENOMIC DNA]</scope>
    <source>
        <strain evidence="4 5">FRR 5400</strain>
    </source>
</reference>
<feature type="region of interest" description="Disordered" evidence="1">
    <location>
        <begin position="1"/>
        <end position="48"/>
    </location>
</feature>
<evidence type="ECO:0000256" key="1">
    <source>
        <dbReference type="SAM" id="MobiDB-lite"/>
    </source>
</evidence>
<accession>A0A5N7CFX3</accession>
<protein>
    <submittedName>
        <fullName evidence="3">Uncharacterized protein</fullName>
    </submittedName>
</protein>
<proteinExistence type="predicted"/>
<dbReference type="OrthoDB" id="5387214at2759"/>
<organism evidence="3">
    <name type="scientific">Petromyces alliaceus</name>
    <name type="common">Aspergillus alliaceus</name>
    <dbReference type="NCBI Taxonomy" id="209559"/>
    <lineage>
        <taxon>Eukaryota</taxon>
        <taxon>Fungi</taxon>
        <taxon>Dikarya</taxon>
        <taxon>Ascomycota</taxon>
        <taxon>Pezizomycotina</taxon>
        <taxon>Eurotiomycetes</taxon>
        <taxon>Eurotiomycetidae</taxon>
        <taxon>Eurotiales</taxon>
        <taxon>Aspergillaceae</taxon>
        <taxon>Aspergillus</taxon>
        <taxon>Aspergillus subgen. Circumdati</taxon>
    </lineage>
</organism>
<feature type="transmembrane region" description="Helical" evidence="2">
    <location>
        <begin position="125"/>
        <end position="146"/>
    </location>
</feature>
<feature type="region of interest" description="Disordered" evidence="1">
    <location>
        <begin position="71"/>
        <end position="103"/>
    </location>
</feature>
<dbReference type="AlphaFoldDB" id="A0A5N6GEB1"/>